<feature type="region of interest" description="Disordered" evidence="1">
    <location>
        <begin position="1"/>
        <end position="23"/>
    </location>
</feature>
<sequence>MESHDLDRAGQSGKYARKEHRKHHVSADVYAVGLSGDWIISDRTHLISKRQLPEYDINHDCRNHCDDYARMHARSRNQGAQPRILREQ</sequence>
<reference evidence="2" key="1">
    <citation type="submission" date="2019-08" db="EMBL/GenBank/DDBJ databases">
        <authorList>
            <person name="Kucharzyk K."/>
            <person name="Murdoch R.W."/>
            <person name="Higgins S."/>
            <person name="Loffler F."/>
        </authorList>
    </citation>
    <scope>NUCLEOTIDE SEQUENCE</scope>
</reference>
<proteinExistence type="predicted"/>
<dbReference type="AlphaFoldDB" id="A0A645JMF9"/>
<protein>
    <submittedName>
        <fullName evidence="2">Uncharacterized protein</fullName>
    </submittedName>
</protein>
<accession>A0A645JMF9</accession>
<name>A0A645JMF9_9ZZZZ</name>
<gene>
    <name evidence="2" type="ORF">SDC9_212041</name>
</gene>
<organism evidence="2">
    <name type="scientific">bioreactor metagenome</name>
    <dbReference type="NCBI Taxonomy" id="1076179"/>
    <lineage>
        <taxon>unclassified sequences</taxon>
        <taxon>metagenomes</taxon>
        <taxon>ecological metagenomes</taxon>
    </lineage>
</organism>
<dbReference type="EMBL" id="VSSQ01144898">
    <property type="protein sequence ID" value="MPN64270.1"/>
    <property type="molecule type" value="Genomic_DNA"/>
</dbReference>
<evidence type="ECO:0000256" key="1">
    <source>
        <dbReference type="SAM" id="MobiDB-lite"/>
    </source>
</evidence>
<evidence type="ECO:0000313" key="2">
    <source>
        <dbReference type="EMBL" id="MPN64270.1"/>
    </source>
</evidence>
<comment type="caution">
    <text evidence="2">The sequence shown here is derived from an EMBL/GenBank/DDBJ whole genome shotgun (WGS) entry which is preliminary data.</text>
</comment>